<keyword evidence="4" id="KW-0479">Metal-binding</keyword>
<reference evidence="17" key="1">
    <citation type="submission" date="2019-08" db="EMBL/GenBank/DDBJ databases">
        <authorList>
            <person name="Kucharzyk K."/>
            <person name="Murdoch R.W."/>
            <person name="Higgins S."/>
            <person name="Loffler F."/>
        </authorList>
    </citation>
    <scope>NUCLEOTIDE SEQUENCE</scope>
</reference>
<evidence type="ECO:0000256" key="8">
    <source>
        <dbReference type="ARBA" id="ARBA00023080"/>
    </source>
</evidence>
<comment type="similarity">
    <text evidence="2">Belongs to the HAM1 NTPase family.</text>
</comment>
<keyword evidence="6 17" id="KW-0378">Hydrolase</keyword>
<dbReference type="EC" id="3.6.1.66" evidence="11"/>
<evidence type="ECO:0000313" key="17">
    <source>
        <dbReference type="EMBL" id="MPM87149.1"/>
    </source>
</evidence>
<dbReference type="GO" id="GO:0046872">
    <property type="term" value="F:metal ion binding"/>
    <property type="evidence" value="ECO:0007669"/>
    <property type="project" value="UniProtKB-KW"/>
</dbReference>
<evidence type="ECO:0000256" key="12">
    <source>
        <dbReference type="ARBA" id="ARBA00071289"/>
    </source>
</evidence>
<dbReference type="GO" id="GO:0009146">
    <property type="term" value="P:purine nucleoside triphosphate catabolic process"/>
    <property type="evidence" value="ECO:0007669"/>
    <property type="project" value="UniProtKB-ARBA"/>
</dbReference>
<evidence type="ECO:0000256" key="16">
    <source>
        <dbReference type="ARBA" id="ARBA00083635"/>
    </source>
</evidence>
<proteinExistence type="inferred from homology"/>
<organism evidence="17">
    <name type="scientific">bioreactor metagenome</name>
    <dbReference type="NCBI Taxonomy" id="1076179"/>
    <lineage>
        <taxon>unclassified sequences</taxon>
        <taxon>metagenomes</taxon>
        <taxon>ecological metagenomes</taxon>
    </lineage>
</organism>
<dbReference type="GO" id="GO:0035870">
    <property type="term" value="F:dITP diphosphatase activity"/>
    <property type="evidence" value="ECO:0007669"/>
    <property type="project" value="UniProtKB-ARBA"/>
</dbReference>
<keyword evidence="5" id="KW-0547">Nucleotide-binding</keyword>
<dbReference type="GO" id="GO:0036222">
    <property type="term" value="F:XTP diphosphatase activity"/>
    <property type="evidence" value="ECO:0007669"/>
    <property type="project" value="UniProtKB-ARBA"/>
</dbReference>
<evidence type="ECO:0000256" key="2">
    <source>
        <dbReference type="ARBA" id="ARBA00008023"/>
    </source>
</evidence>
<dbReference type="GO" id="GO:0017111">
    <property type="term" value="F:ribonucleoside triphosphate phosphatase activity"/>
    <property type="evidence" value="ECO:0007669"/>
    <property type="project" value="InterPro"/>
</dbReference>
<comment type="caution">
    <text evidence="17">The sequence shown here is derived from an EMBL/GenBank/DDBJ whole genome shotgun (WGS) entry which is preliminary data.</text>
</comment>
<evidence type="ECO:0000256" key="5">
    <source>
        <dbReference type="ARBA" id="ARBA00022741"/>
    </source>
</evidence>
<comment type="cofactor">
    <cofactor evidence="1">
        <name>Mg(2+)</name>
        <dbReference type="ChEBI" id="CHEBI:18420"/>
    </cofactor>
</comment>
<dbReference type="InterPro" id="IPR029001">
    <property type="entry name" value="ITPase-like_fam"/>
</dbReference>
<dbReference type="PANTHER" id="PTHR11067:SF9">
    <property type="entry name" value="INOSINE TRIPHOSPHATE PYROPHOSPHATASE"/>
    <property type="match status" value="1"/>
</dbReference>
<evidence type="ECO:0000256" key="14">
    <source>
        <dbReference type="ARBA" id="ARBA00078805"/>
    </source>
</evidence>
<dbReference type="Gene3D" id="3.90.950.10">
    <property type="match status" value="1"/>
</dbReference>
<evidence type="ECO:0000256" key="6">
    <source>
        <dbReference type="ARBA" id="ARBA00022801"/>
    </source>
</evidence>
<evidence type="ECO:0000256" key="13">
    <source>
        <dbReference type="ARBA" id="ARBA00075987"/>
    </source>
</evidence>
<evidence type="ECO:0000256" key="1">
    <source>
        <dbReference type="ARBA" id="ARBA00001946"/>
    </source>
</evidence>
<evidence type="ECO:0000256" key="11">
    <source>
        <dbReference type="ARBA" id="ARBA00066468"/>
    </source>
</evidence>
<accession>A0A645DD36</accession>
<comment type="catalytic activity">
    <reaction evidence="10">
        <text>XTP + H2O = XMP + diphosphate + H(+)</text>
        <dbReference type="Rhea" id="RHEA:28610"/>
        <dbReference type="ChEBI" id="CHEBI:15377"/>
        <dbReference type="ChEBI" id="CHEBI:15378"/>
        <dbReference type="ChEBI" id="CHEBI:33019"/>
        <dbReference type="ChEBI" id="CHEBI:57464"/>
        <dbReference type="ChEBI" id="CHEBI:61314"/>
        <dbReference type="EC" id="3.6.1.66"/>
    </reaction>
</comment>
<dbReference type="HAMAP" id="MF_01405">
    <property type="entry name" value="Non_canon_purine_NTPase"/>
    <property type="match status" value="1"/>
</dbReference>
<dbReference type="NCBIfam" id="TIGR00042">
    <property type="entry name" value="RdgB/HAM1 family non-canonical purine NTP pyrophosphatase"/>
    <property type="match status" value="1"/>
</dbReference>
<sequence length="196" mass="22253">MKILVATNNINKINEIKRIAEATIFNNELIFVSPNELDIKIKPEEIYNTFEENAKLKAIEFYKISKLPTIADDSGLEIEVLDGAPGVKSARFAEEDNDKANREKVLALMKDQDNRNAQFRTVIAFYDGSDTVFFQGECKGRITFEEKGSNGFGYDPIFIPDGYDTTFAEMSSSEKNSISHRYKAVLSFCRSMDKHH</sequence>
<dbReference type="Pfam" id="PF01725">
    <property type="entry name" value="Ham1p_like"/>
    <property type="match status" value="1"/>
</dbReference>
<dbReference type="SUPFAM" id="SSF52972">
    <property type="entry name" value="ITPase-like"/>
    <property type="match status" value="1"/>
</dbReference>
<dbReference type="GO" id="GO:0009117">
    <property type="term" value="P:nucleotide metabolic process"/>
    <property type="evidence" value="ECO:0007669"/>
    <property type="project" value="UniProtKB-KW"/>
</dbReference>
<evidence type="ECO:0000256" key="3">
    <source>
        <dbReference type="ARBA" id="ARBA00011738"/>
    </source>
</evidence>
<dbReference type="AlphaFoldDB" id="A0A645DD36"/>
<comment type="catalytic activity">
    <reaction evidence="9">
        <text>dITP + H2O = dIMP + diphosphate + H(+)</text>
        <dbReference type="Rhea" id="RHEA:28342"/>
        <dbReference type="ChEBI" id="CHEBI:15377"/>
        <dbReference type="ChEBI" id="CHEBI:15378"/>
        <dbReference type="ChEBI" id="CHEBI:33019"/>
        <dbReference type="ChEBI" id="CHEBI:61194"/>
        <dbReference type="ChEBI" id="CHEBI:61382"/>
        <dbReference type="EC" id="3.6.1.66"/>
    </reaction>
</comment>
<dbReference type="PANTHER" id="PTHR11067">
    <property type="entry name" value="INOSINE TRIPHOSPHATE PYROPHOSPHATASE/HAM1 PROTEIN"/>
    <property type="match status" value="1"/>
</dbReference>
<evidence type="ECO:0000256" key="4">
    <source>
        <dbReference type="ARBA" id="ARBA00022723"/>
    </source>
</evidence>
<comment type="subunit">
    <text evidence="3">Homodimer.</text>
</comment>
<dbReference type="GO" id="GO:0000166">
    <property type="term" value="F:nucleotide binding"/>
    <property type="evidence" value="ECO:0007669"/>
    <property type="project" value="UniProtKB-KW"/>
</dbReference>
<dbReference type="FunFam" id="3.90.950.10:FF:000001">
    <property type="entry name" value="dITP/XTP pyrophosphatase"/>
    <property type="match status" value="1"/>
</dbReference>
<dbReference type="GO" id="GO:0005829">
    <property type="term" value="C:cytosol"/>
    <property type="evidence" value="ECO:0007669"/>
    <property type="project" value="TreeGrafter"/>
</dbReference>
<keyword evidence="8" id="KW-0546">Nucleotide metabolism</keyword>
<dbReference type="InterPro" id="IPR020922">
    <property type="entry name" value="dITP/XTP_pyrophosphatase"/>
</dbReference>
<dbReference type="EMBL" id="VSSQ01035036">
    <property type="protein sequence ID" value="MPM87149.1"/>
    <property type="molecule type" value="Genomic_DNA"/>
</dbReference>
<evidence type="ECO:0000256" key="10">
    <source>
        <dbReference type="ARBA" id="ARBA00052017"/>
    </source>
</evidence>
<gene>
    <name evidence="17" type="ORF">SDC9_134243</name>
</gene>
<dbReference type="CDD" id="cd00515">
    <property type="entry name" value="HAM1"/>
    <property type="match status" value="1"/>
</dbReference>
<evidence type="ECO:0000256" key="9">
    <source>
        <dbReference type="ARBA" id="ARBA00051875"/>
    </source>
</evidence>
<dbReference type="InterPro" id="IPR002637">
    <property type="entry name" value="RdgB/HAM1"/>
</dbReference>
<dbReference type="GO" id="GO:0036220">
    <property type="term" value="F:ITP diphosphatase activity"/>
    <property type="evidence" value="ECO:0007669"/>
    <property type="project" value="UniProtKB-EC"/>
</dbReference>
<name>A0A645DD36_9ZZZZ</name>
<evidence type="ECO:0000256" key="15">
    <source>
        <dbReference type="ARBA" id="ARBA00083186"/>
    </source>
</evidence>
<keyword evidence="7" id="KW-0460">Magnesium</keyword>
<protein>
    <recommendedName>
        <fullName evidence="12">dITP/XTP pyrophosphatase</fullName>
        <ecNumber evidence="11">3.6.1.66</ecNumber>
    </recommendedName>
    <alternativeName>
        <fullName evidence="13">Non-canonical purine NTP pyrophosphatase</fullName>
    </alternativeName>
    <alternativeName>
        <fullName evidence="14">Non-standard purine NTP pyrophosphatase</fullName>
    </alternativeName>
    <alternativeName>
        <fullName evidence="16">Nucleoside-triphosphate diphosphatase</fullName>
    </alternativeName>
    <alternativeName>
        <fullName evidence="15">Nucleoside-triphosphate pyrophosphatase</fullName>
    </alternativeName>
</protein>
<evidence type="ECO:0000256" key="7">
    <source>
        <dbReference type="ARBA" id="ARBA00022842"/>
    </source>
</evidence>